<comment type="caution">
    <text evidence="1">The sequence shown here is derived from an EMBL/GenBank/DDBJ whole genome shotgun (WGS) entry which is preliminary data.</text>
</comment>
<evidence type="ECO:0000313" key="2">
    <source>
        <dbReference type="Proteomes" id="UP000199242"/>
    </source>
</evidence>
<evidence type="ECO:0000313" key="1">
    <source>
        <dbReference type="EMBL" id="SDM38607.1"/>
    </source>
</evidence>
<gene>
    <name evidence="1" type="ORF">SAMN05216273_1295</name>
</gene>
<accession>A0ABY0R3W6</accession>
<protein>
    <submittedName>
        <fullName evidence="1">Uncharacterized protein</fullName>
    </submittedName>
</protein>
<dbReference type="Proteomes" id="UP000199242">
    <property type="component" value="Unassembled WGS sequence"/>
</dbReference>
<dbReference type="EMBL" id="FNHD01000029">
    <property type="protein sequence ID" value="SDM38607.1"/>
    <property type="molecule type" value="Genomic_DNA"/>
</dbReference>
<reference evidence="1 2" key="1">
    <citation type="submission" date="2016-10" db="EMBL/GenBank/DDBJ databases">
        <authorList>
            <person name="Varghese N."/>
            <person name="Submissions S."/>
        </authorList>
    </citation>
    <scope>NUCLEOTIDE SEQUENCE [LARGE SCALE GENOMIC DNA]</scope>
    <source>
        <strain evidence="1 2">CGMCC 1.10941</strain>
    </source>
</reference>
<organism evidence="1 2">
    <name type="scientific">Chryseobacterium taihuense</name>
    <dbReference type="NCBI Taxonomy" id="1141221"/>
    <lineage>
        <taxon>Bacteria</taxon>
        <taxon>Pseudomonadati</taxon>
        <taxon>Bacteroidota</taxon>
        <taxon>Flavobacteriia</taxon>
        <taxon>Flavobacteriales</taxon>
        <taxon>Weeksellaceae</taxon>
        <taxon>Chryseobacterium group</taxon>
        <taxon>Chryseobacterium</taxon>
    </lineage>
</organism>
<name>A0ABY0R3W6_9FLAO</name>
<proteinExistence type="predicted"/>
<keyword evidence="2" id="KW-1185">Reference proteome</keyword>
<sequence length="79" mass="9691">MDLQIENLPELKSELIAQYRLEKQESLKIAENQDYVKERESENFELFIYKESCKTLRDSFFEEKNELKEKPEIYLGRRR</sequence>